<dbReference type="EMBL" id="QEOP01000001">
    <property type="protein sequence ID" value="PVZ95867.1"/>
    <property type="molecule type" value="Genomic_DNA"/>
</dbReference>
<accession>A0A2V1HYJ2</accession>
<gene>
    <name evidence="1" type="ORF">DDQ50_05225</name>
</gene>
<keyword evidence="2" id="KW-1185">Reference proteome</keyword>
<dbReference type="InterPro" id="IPR007739">
    <property type="entry name" value="RgpF"/>
</dbReference>
<dbReference type="RefSeq" id="WP_116755601.1">
    <property type="nucleotide sequence ID" value="NZ_JBHUEX010000001.1"/>
</dbReference>
<dbReference type="AlphaFoldDB" id="A0A2V1HYJ2"/>
<evidence type="ECO:0008006" key="3">
    <source>
        <dbReference type="Google" id="ProtNLM"/>
    </source>
</evidence>
<organism evidence="1 2">
    <name type="scientific">Amnibacterium flavum</name>
    <dbReference type="NCBI Taxonomy" id="2173173"/>
    <lineage>
        <taxon>Bacteria</taxon>
        <taxon>Bacillati</taxon>
        <taxon>Actinomycetota</taxon>
        <taxon>Actinomycetes</taxon>
        <taxon>Micrococcales</taxon>
        <taxon>Microbacteriaceae</taxon>
        <taxon>Amnibacterium</taxon>
    </lineage>
</organism>
<dbReference type="Proteomes" id="UP000244893">
    <property type="component" value="Unassembled WGS sequence"/>
</dbReference>
<evidence type="ECO:0000313" key="1">
    <source>
        <dbReference type="EMBL" id="PVZ95867.1"/>
    </source>
</evidence>
<dbReference type="OrthoDB" id="9815339at2"/>
<protein>
    <recommendedName>
        <fullName evidence="3">Rhamnan synthesis protein F</fullName>
    </recommendedName>
</protein>
<reference evidence="1 2" key="1">
    <citation type="submission" date="2018-05" db="EMBL/GenBank/DDBJ databases">
        <title>Amnibacterium sp. M8JJ-5, whole genome shotgun sequence.</title>
        <authorList>
            <person name="Tuo L."/>
        </authorList>
    </citation>
    <scope>NUCLEOTIDE SEQUENCE [LARGE SCALE GENOMIC DNA]</scope>
    <source>
        <strain evidence="1 2">M8JJ-5</strain>
    </source>
</reference>
<name>A0A2V1HYJ2_9MICO</name>
<evidence type="ECO:0000313" key="2">
    <source>
        <dbReference type="Proteomes" id="UP000244893"/>
    </source>
</evidence>
<sequence>MKTAELVSSPAKPAYDFPAGGRRLLVYVVYDPRGDVEDYIPFALEALRGYCGHVLVVVNGELTDVGRAKLEPVSDRILVRENRGYDVTAYKDAIFYLGDELEEWDELILANDTWYGPIRDFEPLFERMNRRPLHFWGMTDHARVEPNPFTQVGYLAYHLQSYWVAVRAPMLRSEEWAAYWRDLPELVTYADAVVKHEAVFTEHFVDRGFIGEVAYPTLTDRIENHAVLYAEQLLEAGCPTLKRRPFFQWPVYLDHLAVVGRWTLDAVRRYGYPIELIYSDLARNVEPRILNADAAMLEVLPDTDLGRYDADAPFRILAAVHIFYPEMTGEILSRLEHLPGPFDLIVTTPEVDRAEMIREELTKRHPRGSVEVRVVASNNGRDQAAFLIGCRDELLGGRYDLVVKLHSKKTPQDAANVGRHFKEQLFDSLLRSPGYVANLVALFQEEPGLGIVFPPMVHIGHPTMGHSWWENKPAFVQLAARLGIKVPVDAGSPLAPYGSMFIARPAALTPLLEADFTFEEFGGPEAYQDGGLAHVLERLPVYAAGERGFHARTVASARYIGTSYTALEYTMDQISRTLPGRRTMDQIEYLNKAGPFDWGTTSDFVEVFARVAPAALGRRVRMVFGLAQKVRRRIGWLRGSLARRNQRH</sequence>
<proteinExistence type="predicted"/>
<dbReference type="Pfam" id="PF05045">
    <property type="entry name" value="RgpF"/>
    <property type="match status" value="1"/>
</dbReference>
<comment type="caution">
    <text evidence="1">The sequence shown here is derived from an EMBL/GenBank/DDBJ whole genome shotgun (WGS) entry which is preliminary data.</text>
</comment>